<keyword evidence="1" id="KW-0472">Membrane</keyword>
<dbReference type="Proteomes" id="UP001222027">
    <property type="component" value="Unassembled WGS sequence"/>
</dbReference>
<keyword evidence="3" id="KW-1185">Reference proteome</keyword>
<sequence>MDGTTIAWANRNALHILFIRAQNLFIFYFHNSNLSLSLLSLGHLLCDTFRLSVLLALDLFLSVLRSFLVLLIPVASAAETERQRD</sequence>
<keyword evidence="1" id="KW-1133">Transmembrane helix</keyword>
<name>A0AAV8RK61_ENSVE</name>
<evidence type="ECO:0000313" key="3">
    <source>
        <dbReference type="Proteomes" id="UP001222027"/>
    </source>
</evidence>
<proteinExistence type="predicted"/>
<evidence type="ECO:0000313" key="2">
    <source>
        <dbReference type="EMBL" id="KAJ8505007.1"/>
    </source>
</evidence>
<protein>
    <submittedName>
        <fullName evidence="2">Uncharacterized protein</fullName>
    </submittedName>
</protein>
<evidence type="ECO:0000256" key="1">
    <source>
        <dbReference type="SAM" id="Phobius"/>
    </source>
</evidence>
<reference evidence="2 3" key="1">
    <citation type="submission" date="2022-12" db="EMBL/GenBank/DDBJ databases">
        <title>Chromosome-scale assembly of the Ensete ventricosum genome.</title>
        <authorList>
            <person name="Dussert Y."/>
            <person name="Stocks J."/>
            <person name="Wendawek A."/>
            <person name="Woldeyes F."/>
            <person name="Nichols R.A."/>
            <person name="Borrell J.S."/>
        </authorList>
    </citation>
    <scope>NUCLEOTIDE SEQUENCE [LARGE SCALE GENOMIC DNA]</scope>
    <source>
        <strain evidence="3">cv. Maze</strain>
        <tissue evidence="2">Seeds</tissue>
    </source>
</reference>
<keyword evidence="1" id="KW-0812">Transmembrane</keyword>
<gene>
    <name evidence="2" type="ORF">OPV22_005893</name>
</gene>
<comment type="caution">
    <text evidence="2">The sequence shown here is derived from an EMBL/GenBank/DDBJ whole genome shotgun (WGS) entry which is preliminary data.</text>
</comment>
<accession>A0AAV8RK61</accession>
<organism evidence="2 3">
    <name type="scientific">Ensete ventricosum</name>
    <name type="common">Abyssinian banana</name>
    <name type="synonym">Musa ensete</name>
    <dbReference type="NCBI Taxonomy" id="4639"/>
    <lineage>
        <taxon>Eukaryota</taxon>
        <taxon>Viridiplantae</taxon>
        <taxon>Streptophyta</taxon>
        <taxon>Embryophyta</taxon>
        <taxon>Tracheophyta</taxon>
        <taxon>Spermatophyta</taxon>
        <taxon>Magnoliopsida</taxon>
        <taxon>Liliopsida</taxon>
        <taxon>Zingiberales</taxon>
        <taxon>Musaceae</taxon>
        <taxon>Ensete</taxon>
    </lineage>
</organism>
<dbReference type="AlphaFoldDB" id="A0AAV8RK61"/>
<feature type="transmembrane region" description="Helical" evidence="1">
    <location>
        <begin position="49"/>
        <end position="75"/>
    </location>
</feature>
<dbReference type="EMBL" id="JAQQAF010000002">
    <property type="protein sequence ID" value="KAJ8505007.1"/>
    <property type="molecule type" value="Genomic_DNA"/>
</dbReference>